<dbReference type="InterPro" id="IPR019026">
    <property type="entry name" value="Peptidase_M64_IgA"/>
</dbReference>
<dbReference type="OrthoDB" id="2961863at2759"/>
<dbReference type="InterPro" id="IPR024079">
    <property type="entry name" value="MetalloPept_cat_dom_sf"/>
</dbReference>
<dbReference type="EMBL" id="KV425884">
    <property type="protein sequence ID" value="KZW03199.1"/>
    <property type="molecule type" value="Genomic_DNA"/>
</dbReference>
<evidence type="ECO:0008006" key="3">
    <source>
        <dbReference type="Google" id="ProtNLM"/>
    </source>
</evidence>
<organism evidence="1 2">
    <name type="scientific">Exidia glandulosa HHB12029</name>
    <dbReference type="NCBI Taxonomy" id="1314781"/>
    <lineage>
        <taxon>Eukaryota</taxon>
        <taxon>Fungi</taxon>
        <taxon>Dikarya</taxon>
        <taxon>Basidiomycota</taxon>
        <taxon>Agaricomycotina</taxon>
        <taxon>Agaricomycetes</taxon>
        <taxon>Auriculariales</taxon>
        <taxon>Exidiaceae</taxon>
        <taxon>Exidia</taxon>
    </lineage>
</organism>
<dbReference type="GO" id="GO:0008237">
    <property type="term" value="F:metallopeptidase activity"/>
    <property type="evidence" value="ECO:0007669"/>
    <property type="project" value="InterPro"/>
</dbReference>
<dbReference type="Pfam" id="PF09471">
    <property type="entry name" value="Peptidase_M64"/>
    <property type="match status" value="1"/>
</dbReference>
<name>A0A165Q7I1_EXIGL</name>
<dbReference type="Proteomes" id="UP000077266">
    <property type="component" value="Unassembled WGS sequence"/>
</dbReference>
<protein>
    <recommendedName>
        <fullName evidence="3">IgA peptidase M64</fullName>
    </recommendedName>
</protein>
<evidence type="ECO:0000313" key="1">
    <source>
        <dbReference type="EMBL" id="KZW03199.1"/>
    </source>
</evidence>
<keyword evidence="2" id="KW-1185">Reference proteome</keyword>
<proteinExistence type="predicted"/>
<accession>A0A165Q7I1</accession>
<evidence type="ECO:0000313" key="2">
    <source>
        <dbReference type="Proteomes" id="UP000077266"/>
    </source>
</evidence>
<dbReference type="AlphaFoldDB" id="A0A165Q7I1"/>
<sequence length="486" mass="53517">MQTVPEPELRISPILVSGPSGNRVNLVFFGDGYVEDEYDKFVDDATKLAWDIAGNTTFATVRPLLNIFAAFTPSNESGIGISGKPKDTAFGLYRDGTELRGVYTSRRDVARAACEVAAKTVGCDYPILLGNDPRYGGLGGEFTIVTASKLNGPLVLRHELGHSVIEVGEEYDGGFAYYGVNAANLSSSTEETFKWDHWLTAPPARAERAVMPLQDYAWAMLNHSAPFISTFTSAGTYASHVVVISLSGIPSASHLRVSLDGKDLGWTPREAIGEDRWHYRLHVDEGLKEGEHEVKFELLEEGVEGDPGTGEGAQLCSVEVIEYGSEEEFNTTEGHISAYPTFSIDNTTTYRPTNEGCLMRLVTTEGFCSVCIEGLWHSLLRRVDLIDNIFAVLPSCTSPLQLEIELVKLAQFRENKTEHNEAYAIAWTRDGEPLEQFANMTKIEVDSAQAAGTYTFDVQFFTDEVRKDPSGLLQSHRSFMVQTMCG</sequence>
<reference evidence="1 2" key="1">
    <citation type="journal article" date="2016" name="Mol. Biol. Evol.">
        <title>Comparative Genomics of Early-Diverging Mushroom-Forming Fungi Provides Insights into the Origins of Lignocellulose Decay Capabilities.</title>
        <authorList>
            <person name="Nagy L.G."/>
            <person name="Riley R."/>
            <person name="Tritt A."/>
            <person name="Adam C."/>
            <person name="Daum C."/>
            <person name="Floudas D."/>
            <person name="Sun H."/>
            <person name="Yadav J.S."/>
            <person name="Pangilinan J."/>
            <person name="Larsson K.H."/>
            <person name="Matsuura K."/>
            <person name="Barry K."/>
            <person name="Labutti K."/>
            <person name="Kuo R."/>
            <person name="Ohm R.A."/>
            <person name="Bhattacharya S.S."/>
            <person name="Shirouzu T."/>
            <person name="Yoshinaga Y."/>
            <person name="Martin F.M."/>
            <person name="Grigoriev I.V."/>
            <person name="Hibbett D.S."/>
        </authorList>
    </citation>
    <scope>NUCLEOTIDE SEQUENCE [LARGE SCALE GENOMIC DNA]</scope>
    <source>
        <strain evidence="1 2">HHB12029</strain>
    </source>
</reference>
<gene>
    <name evidence="1" type="ORF">EXIGLDRAFT_600942</name>
</gene>
<dbReference type="InParanoid" id="A0A165Q7I1"/>
<dbReference type="Gene3D" id="3.40.390.10">
    <property type="entry name" value="Collagenase (Catalytic Domain)"/>
    <property type="match status" value="2"/>
</dbReference>